<keyword evidence="2" id="KW-1185">Reference proteome</keyword>
<organism evidence="1 2">
    <name type="scientific">Pistacia integerrima</name>
    <dbReference type="NCBI Taxonomy" id="434235"/>
    <lineage>
        <taxon>Eukaryota</taxon>
        <taxon>Viridiplantae</taxon>
        <taxon>Streptophyta</taxon>
        <taxon>Embryophyta</taxon>
        <taxon>Tracheophyta</taxon>
        <taxon>Spermatophyta</taxon>
        <taxon>Magnoliopsida</taxon>
        <taxon>eudicotyledons</taxon>
        <taxon>Gunneridae</taxon>
        <taxon>Pentapetalae</taxon>
        <taxon>rosids</taxon>
        <taxon>malvids</taxon>
        <taxon>Sapindales</taxon>
        <taxon>Anacardiaceae</taxon>
        <taxon>Pistacia</taxon>
    </lineage>
</organism>
<evidence type="ECO:0000313" key="2">
    <source>
        <dbReference type="Proteomes" id="UP001163603"/>
    </source>
</evidence>
<name>A0ACC0Y1C7_9ROSI</name>
<evidence type="ECO:0000313" key="1">
    <source>
        <dbReference type="EMBL" id="KAJ0027318.1"/>
    </source>
</evidence>
<sequence>MEIKEADRVVIAKPVPSRPTCSTFGPFSELLAGAINAAPPTVCPETAVVAIRPKTVRFKPVVNRVPPNQAEQSRTAICNSSDKASKSDSTPPTVVYKPLAKLVSKATVSLLANMGNFNNTSRQQTQQSVEARVQHPSQDKQNFRSQVNSNLNLIVPLRNEADQTIESSKIASQNLEEDPKALPAIAGDRPSYDGYNWRKYGQKQVKGSEYPRSYYKCTHPNCPVKKKVERSFDGQIAEIVYKGEHNHLKPQLPKRSSSGTQGLGLVSDGTGQDAINPVWNTNLNERNEGSEGRVENQNELVEPLIILVALVGNVMKERKGLEGEDDEPRNKKRKCENQSNEAGISEEGVQEPRIVVQSSTDSEILSDGFRWRKYGQKVVKGNPYPRSYYRCTNLKCNVRKHVERASDDPRAFITTYEGKHNHDMPLRNTHPVATESDSPAATGKDKP</sequence>
<dbReference type="EMBL" id="CM047744">
    <property type="protein sequence ID" value="KAJ0027318.1"/>
    <property type="molecule type" value="Genomic_DNA"/>
</dbReference>
<accession>A0ACC0Y1C7</accession>
<reference evidence="2" key="1">
    <citation type="journal article" date="2023" name="G3 (Bethesda)">
        <title>Genome assembly and association tests identify interacting loci associated with vigor, precocity, and sex in interspecific pistachio rootstocks.</title>
        <authorList>
            <person name="Palmer W."/>
            <person name="Jacygrad E."/>
            <person name="Sagayaradj S."/>
            <person name="Cavanaugh K."/>
            <person name="Han R."/>
            <person name="Bertier L."/>
            <person name="Beede B."/>
            <person name="Kafkas S."/>
            <person name="Golino D."/>
            <person name="Preece J."/>
            <person name="Michelmore R."/>
        </authorList>
    </citation>
    <scope>NUCLEOTIDE SEQUENCE [LARGE SCALE GENOMIC DNA]</scope>
</reference>
<gene>
    <name evidence="1" type="ORF">Pint_35543</name>
</gene>
<comment type="caution">
    <text evidence="1">The sequence shown here is derived from an EMBL/GenBank/DDBJ whole genome shotgun (WGS) entry which is preliminary data.</text>
</comment>
<protein>
    <submittedName>
        <fullName evidence="1">Uncharacterized protein</fullName>
    </submittedName>
</protein>
<proteinExistence type="predicted"/>
<dbReference type="Proteomes" id="UP001163603">
    <property type="component" value="Chromosome 9"/>
</dbReference>